<evidence type="ECO:0000313" key="4">
    <source>
        <dbReference type="Proteomes" id="UP000789396"/>
    </source>
</evidence>
<feature type="non-terminal residue" evidence="3">
    <location>
        <position position="1"/>
    </location>
</feature>
<accession>A0A9N9PBW2</accession>
<keyword evidence="2" id="KW-0677">Repeat</keyword>
<dbReference type="PANTHER" id="PTHR22889">
    <property type="entry name" value="WD REPEAT-CONTAINING PROTEIN 89"/>
    <property type="match status" value="1"/>
</dbReference>
<dbReference type="EMBL" id="CAJVPZ010083267">
    <property type="protein sequence ID" value="CAG8809816.1"/>
    <property type="molecule type" value="Genomic_DNA"/>
</dbReference>
<dbReference type="InterPro" id="IPR039328">
    <property type="entry name" value="WDR89"/>
</dbReference>
<evidence type="ECO:0000313" key="3">
    <source>
        <dbReference type="EMBL" id="CAG8809816.1"/>
    </source>
</evidence>
<dbReference type="OrthoDB" id="25131at2759"/>
<dbReference type="InterPro" id="IPR036322">
    <property type="entry name" value="WD40_repeat_dom_sf"/>
</dbReference>
<dbReference type="Gene3D" id="2.130.10.10">
    <property type="entry name" value="YVTN repeat-like/Quinoprotein amine dehydrogenase"/>
    <property type="match status" value="1"/>
</dbReference>
<sequence length="127" mass="14193">DLRQPFHVAAEFIESHNDDVTQIQFHPTNDSCFISGSVDGLICDFELKSFNEDDELVNLLCDIGDIRQDDSKGSIIQIDYAVDCQFDISTNRLYLFAGSNRGDISILHVAINELQLCQTLNGGHSEI</sequence>
<dbReference type="Proteomes" id="UP000789396">
    <property type="component" value="Unassembled WGS sequence"/>
</dbReference>
<proteinExistence type="predicted"/>
<protein>
    <submittedName>
        <fullName evidence="3">8616_t:CDS:1</fullName>
    </submittedName>
</protein>
<evidence type="ECO:0000256" key="2">
    <source>
        <dbReference type="ARBA" id="ARBA00022737"/>
    </source>
</evidence>
<dbReference type="PANTHER" id="PTHR22889:SF0">
    <property type="entry name" value="WD REPEAT-CONTAINING PROTEIN 89"/>
    <property type="match status" value="1"/>
</dbReference>
<keyword evidence="4" id="KW-1185">Reference proteome</keyword>
<organism evidence="3 4">
    <name type="scientific">Racocetra fulgida</name>
    <dbReference type="NCBI Taxonomy" id="60492"/>
    <lineage>
        <taxon>Eukaryota</taxon>
        <taxon>Fungi</taxon>
        <taxon>Fungi incertae sedis</taxon>
        <taxon>Mucoromycota</taxon>
        <taxon>Glomeromycotina</taxon>
        <taxon>Glomeromycetes</taxon>
        <taxon>Diversisporales</taxon>
        <taxon>Gigasporaceae</taxon>
        <taxon>Racocetra</taxon>
    </lineage>
</organism>
<reference evidence="3" key="1">
    <citation type="submission" date="2021-06" db="EMBL/GenBank/DDBJ databases">
        <authorList>
            <person name="Kallberg Y."/>
            <person name="Tangrot J."/>
            <person name="Rosling A."/>
        </authorList>
    </citation>
    <scope>NUCLEOTIDE SEQUENCE</scope>
    <source>
        <strain evidence="3">IN212</strain>
    </source>
</reference>
<dbReference type="AlphaFoldDB" id="A0A9N9PBW2"/>
<dbReference type="InterPro" id="IPR015943">
    <property type="entry name" value="WD40/YVTN_repeat-like_dom_sf"/>
</dbReference>
<feature type="non-terminal residue" evidence="3">
    <location>
        <position position="127"/>
    </location>
</feature>
<keyword evidence="1" id="KW-0853">WD repeat</keyword>
<gene>
    <name evidence="3" type="ORF">RFULGI_LOCUS18632</name>
</gene>
<evidence type="ECO:0000256" key="1">
    <source>
        <dbReference type="ARBA" id="ARBA00022574"/>
    </source>
</evidence>
<name>A0A9N9PBW2_9GLOM</name>
<dbReference type="SUPFAM" id="SSF50978">
    <property type="entry name" value="WD40 repeat-like"/>
    <property type="match status" value="1"/>
</dbReference>
<comment type="caution">
    <text evidence="3">The sequence shown here is derived from an EMBL/GenBank/DDBJ whole genome shotgun (WGS) entry which is preliminary data.</text>
</comment>